<dbReference type="EMBL" id="LGRX02014378">
    <property type="protein sequence ID" value="KAK3264749.1"/>
    <property type="molecule type" value="Genomic_DNA"/>
</dbReference>
<dbReference type="GO" id="GO:0005759">
    <property type="term" value="C:mitochondrial matrix"/>
    <property type="evidence" value="ECO:0007669"/>
    <property type="project" value="TreeGrafter"/>
</dbReference>
<evidence type="ECO:0000256" key="3">
    <source>
        <dbReference type="ARBA" id="ARBA00023128"/>
    </source>
</evidence>
<evidence type="ECO:0000256" key="1">
    <source>
        <dbReference type="ARBA" id="ARBA00004173"/>
    </source>
</evidence>
<accession>A0AAE0FRP0</accession>
<dbReference type="Pfam" id="PF25455">
    <property type="entry name" value="Beta-barrel_CAF17_C"/>
    <property type="match status" value="1"/>
</dbReference>
<dbReference type="AlphaFoldDB" id="A0AAE0FRP0"/>
<reference evidence="5 6" key="1">
    <citation type="journal article" date="2015" name="Genome Biol. Evol.">
        <title>Comparative Genomics of a Bacterivorous Green Alga Reveals Evolutionary Causalities and Consequences of Phago-Mixotrophic Mode of Nutrition.</title>
        <authorList>
            <person name="Burns J.A."/>
            <person name="Paasch A."/>
            <person name="Narechania A."/>
            <person name="Kim E."/>
        </authorList>
    </citation>
    <scope>NUCLEOTIDE SEQUENCE [LARGE SCALE GENOMIC DNA]</scope>
    <source>
        <strain evidence="5 6">PLY_AMNH</strain>
    </source>
</reference>
<organism evidence="5 6">
    <name type="scientific">Cymbomonas tetramitiformis</name>
    <dbReference type="NCBI Taxonomy" id="36881"/>
    <lineage>
        <taxon>Eukaryota</taxon>
        <taxon>Viridiplantae</taxon>
        <taxon>Chlorophyta</taxon>
        <taxon>Pyramimonadophyceae</taxon>
        <taxon>Pyramimonadales</taxon>
        <taxon>Pyramimonadaceae</taxon>
        <taxon>Cymbomonas</taxon>
    </lineage>
</organism>
<keyword evidence="2" id="KW-0809">Transit peptide</keyword>
<evidence type="ECO:0000313" key="5">
    <source>
        <dbReference type="EMBL" id="KAK3264749.1"/>
    </source>
</evidence>
<dbReference type="PANTHER" id="PTHR22602:SF0">
    <property type="entry name" value="TRANSFERASE CAF17, MITOCHONDRIAL-RELATED"/>
    <property type="match status" value="1"/>
</dbReference>
<dbReference type="SUPFAM" id="SSF103025">
    <property type="entry name" value="Folate-binding domain"/>
    <property type="match status" value="1"/>
</dbReference>
<gene>
    <name evidence="5" type="ORF">CYMTET_26530</name>
</gene>
<dbReference type="InterPro" id="IPR045179">
    <property type="entry name" value="YgfZ/GcvT"/>
</dbReference>
<dbReference type="InterPro" id="IPR057460">
    <property type="entry name" value="CAF17_C"/>
</dbReference>
<proteinExistence type="predicted"/>
<dbReference type="GO" id="GO:0016226">
    <property type="term" value="P:iron-sulfur cluster assembly"/>
    <property type="evidence" value="ECO:0007669"/>
    <property type="project" value="TreeGrafter"/>
</dbReference>
<keyword evidence="3" id="KW-0496">Mitochondrion</keyword>
<evidence type="ECO:0000259" key="4">
    <source>
        <dbReference type="Pfam" id="PF25455"/>
    </source>
</evidence>
<keyword evidence="6" id="KW-1185">Reference proteome</keyword>
<comment type="caution">
    <text evidence="5">The sequence shown here is derived from an EMBL/GenBank/DDBJ whole genome shotgun (WGS) entry which is preliminary data.</text>
</comment>
<protein>
    <recommendedName>
        <fullName evidence="4">CAF17 C-terminal domain-containing protein</fullName>
    </recommendedName>
</protein>
<dbReference type="InterPro" id="IPR027266">
    <property type="entry name" value="TrmE/GcvT-like"/>
</dbReference>
<name>A0AAE0FRP0_9CHLO</name>
<evidence type="ECO:0000256" key="2">
    <source>
        <dbReference type="ARBA" id="ARBA00022946"/>
    </source>
</evidence>
<dbReference type="InterPro" id="IPR017703">
    <property type="entry name" value="YgfZ/GCV_T_CS"/>
</dbReference>
<feature type="domain" description="CAF17 C-terminal" evidence="4">
    <location>
        <begin position="240"/>
        <end position="322"/>
    </location>
</feature>
<dbReference type="Gene3D" id="3.30.1360.120">
    <property type="entry name" value="Probable tRNA modification gtpase trme, domain 1"/>
    <property type="match status" value="1"/>
</dbReference>
<evidence type="ECO:0000313" key="6">
    <source>
        <dbReference type="Proteomes" id="UP001190700"/>
    </source>
</evidence>
<dbReference type="Proteomes" id="UP001190700">
    <property type="component" value="Unassembled WGS sequence"/>
</dbReference>
<comment type="subcellular location">
    <subcellularLocation>
        <location evidence="1">Mitochondrion</location>
    </subcellularLocation>
</comment>
<dbReference type="PANTHER" id="PTHR22602">
    <property type="entry name" value="TRANSFERASE CAF17, MITOCHONDRIAL-RELATED"/>
    <property type="match status" value="1"/>
</dbReference>
<dbReference type="NCBIfam" id="TIGR03317">
    <property type="entry name" value="ygfZ_signature"/>
    <property type="match status" value="1"/>
</dbReference>
<sequence>MGFLSRLTGRSVIRFSGPGTMKFLQGTMTNDAMLLQRDSSETTSHGARGQPMYSAFLSPQGRFLFDAFLYPQTVSADSATLLADVDAAHISELMSHLKKYRLRSKVDISDVSEEHWVWARFDAAARGGELDQHAGDESHAAPGIARWASDPRLAALGYRGVFPAEQPPPSSSSDKLLASETEFTTWRQQHGVAEGCTEMPSGEALPLECNLAGLNAISFTKGCYLGQELTARTHFRGVIRKRIMPVTLEDAAPWVDAGAELLHRTAGREKKVGRVSMMHHDGPGRGLALLRLKEALDPSADIFAKAEDAEVRVQATRPGWWPREWGAEE</sequence>